<dbReference type="Pfam" id="PF07686">
    <property type="entry name" value="V-set"/>
    <property type="match status" value="1"/>
</dbReference>
<dbReference type="CDD" id="cd00099">
    <property type="entry name" value="IgV"/>
    <property type="match status" value="1"/>
</dbReference>
<evidence type="ECO:0000313" key="4">
    <source>
        <dbReference type="Ensembl" id="ENSEEEP00000058295.1"/>
    </source>
</evidence>
<dbReference type="AlphaFoldDB" id="A0AAY5EMY7"/>
<dbReference type="GeneTree" id="ENSGT01120000272581"/>
<dbReference type="SUPFAM" id="SSF48726">
    <property type="entry name" value="Immunoglobulin"/>
    <property type="match status" value="1"/>
</dbReference>
<dbReference type="Ensembl" id="ENSEEET00000057774.1">
    <property type="protein sequence ID" value="ENSEEEP00000058295.1"/>
    <property type="gene ID" value="ENSEEEG00000026184.1"/>
</dbReference>
<dbReference type="InterPro" id="IPR003599">
    <property type="entry name" value="Ig_sub"/>
</dbReference>
<dbReference type="GO" id="GO:0030183">
    <property type="term" value="P:B cell differentiation"/>
    <property type="evidence" value="ECO:0007669"/>
    <property type="project" value="TreeGrafter"/>
</dbReference>
<accession>A0AAY5EMY7</accession>
<feature type="chain" id="PRO_5044283774" description="Ig-like domain-containing protein" evidence="2">
    <location>
        <begin position="19"/>
        <end position="131"/>
    </location>
</feature>
<dbReference type="Gene3D" id="2.60.40.10">
    <property type="entry name" value="Immunoglobulins"/>
    <property type="match status" value="1"/>
</dbReference>
<dbReference type="PROSITE" id="PS50835">
    <property type="entry name" value="IG_LIKE"/>
    <property type="match status" value="1"/>
</dbReference>
<dbReference type="GO" id="GO:0009897">
    <property type="term" value="C:external side of plasma membrane"/>
    <property type="evidence" value="ECO:0007669"/>
    <property type="project" value="TreeGrafter"/>
</dbReference>
<dbReference type="InterPro" id="IPR007110">
    <property type="entry name" value="Ig-like_dom"/>
</dbReference>
<dbReference type="GO" id="GO:0019815">
    <property type="term" value="C:B cell receptor complex"/>
    <property type="evidence" value="ECO:0007669"/>
    <property type="project" value="TreeGrafter"/>
</dbReference>
<name>A0AAY5EMY7_ELEEL</name>
<evidence type="ECO:0000256" key="1">
    <source>
        <dbReference type="ARBA" id="ARBA00023319"/>
    </source>
</evidence>
<keyword evidence="5" id="KW-1185">Reference proteome</keyword>
<dbReference type="SMART" id="SM00409">
    <property type="entry name" value="IG"/>
    <property type="match status" value="1"/>
</dbReference>
<keyword evidence="2" id="KW-0732">Signal</keyword>
<organism evidence="4 5">
    <name type="scientific">Electrophorus electricus</name>
    <name type="common">Electric eel</name>
    <name type="synonym">Gymnotus electricus</name>
    <dbReference type="NCBI Taxonomy" id="8005"/>
    <lineage>
        <taxon>Eukaryota</taxon>
        <taxon>Metazoa</taxon>
        <taxon>Chordata</taxon>
        <taxon>Craniata</taxon>
        <taxon>Vertebrata</taxon>
        <taxon>Euteleostomi</taxon>
        <taxon>Actinopterygii</taxon>
        <taxon>Neopterygii</taxon>
        <taxon>Teleostei</taxon>
        <taxon>Ostariophysi</taxon>
        <taxon>Gymnotiformes</taxon>
        <taxon>Gymnotoidei</taxon>
        <taxon>Gymnotidae</taxon>
        <taxon>Electrophorus</taxon>
    </lineage>
</organism>
<proteinExistence type="predicted"/>
<reference evidence="4 5" key="1">
    <citation type="submission" date="2020-05" db="EMBL/GenBank/DDBJ databases">
        <title>Electrophorus electricus (electric eel) genome, fEleEle1, primary haplotype.</title>
        <authorList>
            <person name="Myers G."/>
            <person name="Meyer A."/>
            <person name="Fedrigo O."/>
            <person name="Formenti G."/>
            <person name="Rhie A."/>
            <person name="Tracey A."/>
            <person name="Sims Y."/>
            <person name="Jarvis E.D."/>
        </authorList>
    </citation>
    <scope>NUCLEOTIDE SEQUENCE [LARGE SCALE GENOMIC DNA]</scope>
</reference>
<dbReference type="InterPro" id="IPR013783">
    <property type="entry name" value="Ig-like_fold"/>
</dbReference>
<dbReference type="PANTHER" id="PTHR14334:SF2">
    <property type="entry name" value="B-CELL ANTIGEN RECEPTOR COMPLEX-ASSOCIATED PROTEIN BETA CHAIN"/>
    <property type="match status" value="1"/>
</dbReference>
<dbReference type="InterPro" id="IPR036179">
    <property type="entry name" value="Ig-like_dom_sf"/>
</dbReference>
<keyword evidence="1" id="KW-0393">Immunoglobulin domain</keyword>
<feature type="signal peptide" evidence="2">
    <location>
        <begin position="1"/>
        <end position="18"/>
    </location>
</feature>
<evidence type="ECO:0000259" key="3">
    <source>
        <dbReference type="PROSITE" id="PS50835"/>
    </source>
</evidence>
<evidence type="ECO:0000256" key="2">
    <source>
        <dbReference type="SAM" id="SignalP"/>
    </source>
</evidence>
<dbReference type="InterPro" id="IPR013106">
    <property type="entry name" value="Ig_V-set"/>
</dbReference>
<sequence>MAQVWILILWHFLNFAQAVDLYQKPSFILAKLGETVTFHCTFAKKHSAESMVWYKQPGAQILQNIVVQSPLMEAIISSEYNKSHLKLERTKTNISFSILHAAKDDGGLYFCGVVVMKTTEFSTGTFLAVFI</sequence>
<reference evidence="4" key="2">
    <citation type="submission" date="2025-08" db="UniProtKB">
        <authorList>
            <consortium name="Ensembl"/>
        </authorList>
    </citation>
    <scope>IDENTIFICATION</scope>
</reference>
<feature type="domain" description="Ig-like" evidence="3">
    <location>
        <begin position="33"/>
        <end position="122"/>
    </location>
</feature>
<protein>
    <recommendedName>
        <fullName evidence="3">Ig-like domain-containing protein</fullName>
    </recommendedName>
</protein>
<dbReference type="GO" id="GO:0050853">
    <property type="term" value="P:B cell receptor signaling pathway"/>
    <property type="evidence" value="ECO:0007669"/>
    <property type="project" value="TreeGrafter"/>
</dbReference>
<dbReference type="PANTHER" id="PTHR14334">
    <property type="entry name" value="B-CELL ANTIGEN RECEPTOR COMPLEX-ASSOCIATED PROTEIN"/>
    <property type="match status" value="1"/>
</dbReference>
<reference evidence="4" key="3">
    <citation type="submission" date="2025-09" db="UniProtKB">
        <authorList>
            <consortium name="Ensembl"/>
        </authorList>
    </citation>
    <scope>IDENTIFICATION</scope>
</reference>
<evidence type="ECO:0000313" key="5">
    <source>
        <dbReference type="Proteomes" id="UP000314983"/>
    </source>
</evidence>
<dbReference type="Proteomes" id="UP000314983">
    <property type="component" value="Chromosome 12"/>
</dbReference>